<organism evidence="1 2">
    <name type="scientific">Eubacterium oxidoreducens</name>
    <dbReference type="NCBI Taxonomy" id="1732"/>
    <lineage>
        <taxon>Bacteria</taxon>
        <taxon>Bacillati</taxon>
        <taxon>Bacillota</taxon>
        <taxon>Clostridia</taxon>
        <taxon>Eubacteriales</taxon>
        <taxon>Eubacteriaceae</taxon>
        <taxon>Eubacterium</taxon>
    </lineage>
</organism>
<dbReference type="STRING" id="1732.SAMN02910417_02704"/>
<evidence type="ECO:0000313" key="1">
    <source>
        <dbReference type="EMBL" id="SDB36716.1"/>
    </source>
</evidence>
<dbReference type="InterPro" id="IPR008878">
    <property type="entry name" value="Transposase_IS66_Orf2"/>
</dbReference>
<dbReference type="RefSeq" id="WP_090174855.1">
    <property type="nucleotide sequence ID" value="NZ_FMXR01000032.1"/>
</dbReference>
<protein>
    <submittedName>
        <fullName evidence="1">Transposase</fullName>
    </submittedName>
</protein>
<dbReference type="OrthoDB" id="4956084at2"/>
<dbReference type="PANTHER" id="PTHR36455:SF1">
    <property type="entry name" value="BLR8292 PROTEIN"/>
    <property type="match status" value="1"/>
</dbReference>
<dbReference type="EMBL" id="FMXR01000032">
    <property type="protein sequence ID" value="SDB36716.1"/>
    <property type="molecule type" value="Genomic_DNA"/>
</dbReference>
<name>A0A1G6CUY9_EUBOX</name>
<dbReference type="Pfam" id="PF05717">
    <property type="entry name" value="TnpB_IS66"/>
    <property type="match status" value="1"/>
</dbReference>
<dbReference type="Proteomes" id="UP000199228">
    <property type="component" value="Unassembled WGS sequence"/>
</dbReference>
<dbReference type="NCBIfam" id="NF033819">
    <property type="entry name" value="IS66_TnpB"/>
    <property type="match status" value="1"/>
</dbReference>
<sequence length="120" mass="13381">MLNDTTAFKKVYIATGYTDLRQGIDGLASCVKTHFQLDPFDKDTLFLFCGRKATKIKGLVWEGDGFLLLYKRLEVGAFAWPRTTSEALSITEEQYRNLMSGLSVVAKHPISELSGSKEIA</sequence>
<keyword evidence="2" id="KW-1185">Reference proteome</keyword>
<gene>
    <name evidence="1" type="ORF">SAMN02910417_02704</name>
</gene>
<proteinExistence type="predicted"/>
<dbReference type="PANTHER" id="PTHR36455">
    <property type="match status" value="1"/>
</dbReference>
<evidence type="ECO:0000313" key="2">
    <source>
        <dbReference type="Proteomes" id="UP000199228"/>
    </source>
</evidence>
<dbReference type="AlphaFoldDB" id="A0A1G6CUY9"/>
<reference evidence="1 2" key="1">
    <citation type="submission" date="2016-10" db="EMBL/GenBank/DDBJ databases">
        <authorList>
            <person name="de Groot N.N."/>
        </authorList>
    </citation>
    <scope>NUCLEOTIDE SEQUENCE [LARGE SCALE GENOMIC DNA]</scope>
    <source>
        <strain evidence="1 2">DSM 3217</strain>
    </source>
</reference>
<accession>A0A1G6CUY9</accession>